<feature type="region of interest" description="Disordered" evidence="1">
    <location>
        <begin position="59"/>
        <end position="89"/>
    </location>
</feature>
<protein>
    <submittedName>
        <fullName evidence="2">Uncharacterized protein</fullName>
    </submittedName>
</protein>
<accession>A0A645H7T3</accession>
<feature type="region of interest" description="Disordered" evidence="1">
    <location>
        <begin position="104"/>
        <end position="124"/>
    </location>
</feature>
<feature type="region of interest" description="Disordered" evidence="1">
    <location>
        <begin position="14"/>
        <end position="44"/>
    </location>
</feature>
<reference evidence="2" key="1">
    <citation type="submission" date="2019-08" db="EMBL/GenBank/DDBJ databases">
        <authorList>
            <person name="Kucharzyk K."/>
            <person name="Murdoch R.W."/>
            <person name="Higgins S."/>
            <person name="Loffler F."/>
        </authorList>
    </citation>
    <scope>NUCLEOTIDE SEQUENCE</scope>
</reference>
<comment type="caution">
    <text evidence="2">The sequence shown here is derived from an EMBL/GenBank/DDBJ whole genome shotgun (WGS) entry which is preliminary data.</text>
</comment>
<feature type="compositionally biased region" description="Basic and acidic residues" evidence="1">
    <location>
        <begin position="104"/>
        <end position="119"/>
    </location>
</feature>
<evidence type="ECO:0000313" key="2">
    <source>
        <dbReference type="EMBL" id="MPN34740.1"/>
    </source>
</evidence>
<feature type="compositionally biased region" description="Basic residues" evidence="1">
    <location>
        <begin position="182"/>
        <end position="193"/>
    </location>
</feature>
<dbReference type="EMBL" id="VSSQ01087933">
    <property type="protein sequence ID" value="MPN34740.1"/>
    <property type="molecule type" value="Genomic_DNA"/>
</dbReference>
<sequence>MTLEFEFIDHQGHDIFKDRDHGGHRRRAHEQEEGHAPPAAAPHLGKNIRQSYENQRWAGTGVDAERETGRENHQPRQQRHRCVQPDDPQRFSGQRVLLADVASEHRHGPDAEAQGEKRLSHGGGNHFAEFRRRYRAWIEKESYALRRAGKRHGMADQQHQQYEQGAHQYFGYAFNAPPQAQHSHRGAQRHRNQHIFGKPPGR</sequence>
<organism evidence="2">
    <name type="scientific">bioreactor metagenome</name>
    <dbReference type="NCBI Taxonomy" id="1076179"/>
    <lineage>
        <taxon>unclassified sequences</taxon>
        <taxon>metagenomes</taxon>
        <taxon>ecological metagenomes</taxon>
    </lineage>
</organism>
<feature type="compositionally biased region" description="Basic and acidic residues" evidence="1">
    <location>
        <begin position="63"/>
        <end position="74"/>
    </location>
</feature>
<evidence type="ECO:0000256" key="1">
    <source>
        <dbReference type="SAM" id="MobiDB-lite"/>
    </source>
</evidence>
<feature type="region of interest" description="Disordered" evidence="1">
    <location>
        <begin position="178"/>
        <end position="202"/>
    </location>
</feature>
<dbReference type="AlphaFoldDB" id="A0A645H7T3"/>
<proteinExistence type="predicted"/>
<gene>
    <name evidence="2" type="ORF">SDC9_182234</name>
</gene>
<name>A0A645H7T3_9ZZZZ</name>